<evidence type="ECO:0000259" key="1">
    <source>
        <dbReference type="SMART" id="SM00829"/>
    </source>
</evidence>
<dbReference type="SMART" id="SM00829">
    <property type="entry name" value="PKS_ER"/>
    <property type="match status" value="1"/>
</dbReference>
<reference evidence="2 5" key="1">
    <citation type="submission" date="2023-03" db="EMBL/GenBank/DDBJ databases">
        <authorList>
            <person name="Shen W."/>
            <person name="Cai J."/>
        </authorList>
    </citation>
    <scope>NUCLEOTIDE SEQUENCE</scope>
    <source>
        <strain evidence="2">P69-2</strain>
        <strain evidence="3 5">Y59</strain>
    </source>
</reference>
<dbReference type="InterPro" id="IPR014188">
    <property type="entry name" value="Acrylyl-CoA_reductase_AcuI"/>
</dbReference>
<evidence type="ECO:0000313" key="2">
    <source>
        <dbReference type="EMBL" id="MDT2737363.1"/>
    </source>
</evidence>
<name>A0AAE4I1Y3_9ENTE</name>
<keyword evidence="5" id="KW-1185">Reference proteome</keyword>
<dbReference type="InterPro" id="IPR020843">
    <property type="entry name" value="ER"/>
</dbReference>
<feature type="domain" description="Enoyl reductase (ER)" evidence="1">
    <location>
        <begin position="11"/>
        <end position="324"/>
    </location>
</feature>
<evidence type="ECO:0000313" key="4">
    <source>
        <dbReference type="Proteomes" id="UP001180842"/>
    </source>
</evidence>
<sequence>MMTYRQFRVINQDTFHTAIETFTKPEIDEHEVLIQVDYSGINYKDALATKANTGVLRDYPMTPGIDLAGKVLETKDARYAIGDQVLVTGYGLGVKQDGGLSDLQVVPADWIVKLPQQLSAKQAMTFGTAGFTAALAVDALLTHGLTDQSRVLVTGATGGVGGFALHFLKQIGCQQIIALSRKEDQADYLKQLGATEVLSPNALFPEKSRPLNKQLVDFVVDTVGGDTLSQVIPFVNYGGSLAICGNAGGIKLTTTVLPFILRGVNILGIDSVEAPMEKRQKLWHKMANEWALSETIQAQEITLDHVQETADALLAGKHVGRTIVKLEGEN</sequence>
<dbReference type="SUPFAM" id="SSF50129">
    <property type="entry name" value="GroES-like"/>
    <property type="match status" value="1"/>
</dbReference>
<dbReference type="Pfam" id="PF08240">
    <property type="entry name" value="ADH_N"/>
    <property type="match status" value="1"/>
</dbReference>
<evidence type="ECO:0000313" key="3">
    <source>
        <dbReference type="EMBL" id="MDT2771183.1"/>
    </source>
</evidence>
<dbReference type="Gene3D" id="3.40.50.720">
    <property type="entry name" value="NAD(P)-binding Rossmann-like Domain"/>
    <property type="match status" value="1"/>
</dbReference>
<dbReference type="Proteomes" id="UP001180842">
    <property type="component" value="Unassembled WGS sequence"/>
</dbReference>
<dbReference type="Gene3D" id="3.90.180.10">
    <property type="entry name" value="Medium-chain alcohol dehydrogenases, catalytic domain"/>
    <property type="match status" value="1"/>
</dbReference>
<dbReference type="Pfam" id="PF00107">
    <property type="entry name" value="ADH_zinc_N"/>
    <property type="match status" value="1"/>
</dbReference>
<proteinExistence type="predicted"/>
<dbReference type="PANTHER" id="PTHR43677:SF1">
    <property type="entry name" value="ACRYLYL-COA REDUCTASE ACUI-RELATED"/>
    <property type="match status" value="1"/>
</dbReference>
<dbReference type="AlphaFoldDB" id="A0AAE4I1Y3"/>
<dbReference type="InterPro" id="IPR036291">
    <property type="entry name" value="NAD(P)-bd_dom_sf"/>
</dbReference>
<dbReference type="NCBIfam" id="TIGR02823">
    <property type="entry name" value="oxido_YhdH"/>
    <property type="match status" value="1"/>
</dbReference>
<accession>A0AAE4I1Y3</accession>
<dbReference type="CDD" id="cd05280">
    <property type="entry name" value="MDR_yhdh_yhfp"/>
    <property type="match status" value="1"/>
</dbReference>
<organism evidence="2 4">
    <name type="scientific">Enterococcus pseudoavium</name>
    <dbReference type="NCBI Taxonomy" id="44007"/>
    <lineage>
        <taxon>Bacteria</taxon>
        <taxon>Bacillati</taxon>
        <taxon>Bacillota</taxon>
        <taxon>Bacilli</taxon>
        <taxon>Lactobacillales</taxon>
        <taxon>Enterococcaceae</taxon>
        <taxon>Enterococcus</taxon>
    </lineage>
</organism>
<dbReference type="Proteomes" id="UP001269061">
    <property type="component" value="Unassembled WGS sequence"/>
</dbReference>
<comment type="caution">
    <text evidence="2">The sequence shown here is derived from an EMBL/GenBank/DDBJ whole genome shotgun (WGS) entry which is preliminary data.</text>
</comment>
<dbReference type="EMBL" id="JARQAZ010000007">
    <property type="protein sequence ID" value="MDT2771183.1"/>
    <property type="molecule type" value="Genomic_DNA"/>
</dbReference>
<gene>
    <name evidence="2" type="ORF">P7H00_09510</name>
    <name evidence="3" type="ORF">P7H46_10065</name>
</gene>
<dbReference type="SUPFAM" id="SSF51735">
    <property type="entry name" value="NAD(P)-binding Rossmann-fold domains"/>
    <property type="match status" value="1"/>
</dbReference>
<evidence type="ECO:0000313" key="5">
    <source>
        <dbReference type="Proteomes" id="UP001269061"/>
    </source>
</evidence>
<dbReference type="InterPro" id="IPR013149">
    <property type="entry name" value="ADH-like_C"/>
</dbReference>
<dbReference type="GO" id="GO:0043957">
    <property type="term" value="F:acryloyl-CoA reductase (NADPH) activity"/>
    <property type="evidence" value="ECO:0007669"/>
    <property type="project" value="TreeGrafter"/>
</dbReference>
<dbReference type="InterPro" id="IPR013154">
    <property type="entry name" value="ADH-like_N"/>
</dbReference>
<dbReference type="InterPro" id="IPR051397">
    <property type="entry name" value="Zn-ADH-like_protein"/>
</dbReference>
<protein>
    <submittedName>
        <fullName evidence="2">YhdH/YhfP family quinone oxidoreductase</fullName>
    </submittedName>
</protein>
<dbReference type="EMBL" id="JARQAI010000013">
    <property type="protein sequence ID" value="MDT2737363.1"/>
    <property type="molecule type" value="Genomic_DNA"/>
</dbReference>
<dbReference type="PANTHER" id="PTHR43677">
    <property type="entry name" value="SHORT-CHAIN DEHYDROGENASE/REDUCTASE"/>
    <property type="match status" value="1"/>
</dbReference>
<dbReference type="InterPro" id="IPR011032">
    <property type="entry name" value="GroES-like_sf"/>
</dbReference>